<organism evidence="7 8">
    <name type="scientific">Clitoria ternatea</name>
    <name type="common">Butterfly pea</name>
    <dbReference type="NCBI Taxonomy" id="43366"/>
    <lineage>
        <taxon>Eukaryota</taxon>
        <taxon>Viridiplantae</taxon>
        <taxon>Streptophyta</taxon>
        <taxon>Embryophyta</taxon>
        <taxon>Tracheophyta</taxon>
        <taxon>Spermatophyta</taxon>
        <taxon>Magnoliopsida</taxon>
        <taxon>eudicotyledons</taxon>
        <taxon>Gunneridae</taxon>
        <taxon>Pentapetalae</taxon>
        <taxon>rosids</taxon>
        <taxon>fabids</taxon>
        <taxon>Fabales</taxon>
        <taxon>Fabaceae</taxon>
        <taxon>Papilionoideae</taxon>
        <taxon>50 kb inversion clade</taxon>
        <taxon>NPAAA clade</taxon>
        <taxon>indigoferoid/millettioid clade</taxon>
        <taxon>Phaseoleae</taxon>
        <taxon>Clitoria</taxon>
    </lineage>
</organism>
<comment type="subcellular location">
    <subcellularLocation>
        <location evidence="1">Nucleus</location>
    </subcellularLocation>
</comment>
<sequence length="554" mass="62204">MSDEFGWFRGNVRRVVRDGKKTRFWYDCWLGETPLKSRYNRLFLMSVQQNALVDEMGEWMDNLGVLGGWDTLQCCIGVLGNILKVFWGMEEKKEIKLRLTVLWFAIVSIIWELQPSAPLQSPNRGTPKTPENKNINKISCCFCCYSSREILVPIDLRKMDSDLQQQSQQVNSSGLTRNRSAPSSLFTNIIDREFYEHIFNRPSSPETERVFSRFMSSLSEEDSLNQRFSTDSSAVIKEEINHEGVLQQSSVSIDNNYSSNSNNCDNSVSRDFYQSSNTIAPLPNQNVYSIGVNELKSGSGGNNSTLIRHSSSPAGLFSQINIENGFCGMRGLETLGAVNKSIEGAKFSNSRRFKNASSYSSGRMSSIAEIGDKGRSSENNPHTEAFADTYGNDFITDYQVGPWDDSAMMSDNVGGLKRFRENDAKTFSGLNAAETQNETGQAPAPLAHHLSLPNTSAEMAAIEKFLQFSDSVPCKIRAKRGCATHPRSVAERVRRTKISERMRKLQDLVPNMDKQTNTADMLDLAVDYIKDLQKQVKTLTDRHGKCTCSNEKQQ</sequence>
<dbReference type="PANTHER" id="PTHR16223:SF279">
    <property type="entry name" value="TRANSCRIPTION FACTOR BHLH122"/>
    <property type="match status" value="1"/>
</dbReference>
<evidence type="ECO:0000313" key="7">
    <source>
        <dbReference type="EMBL" id="KAK7272028.1"/>
    </source>
</evidence>
<dbReference type="EMBL" id="JAYKXN010000007">
    <property type="protein sequence ID" value="KAK7272028.1"/>
    <property type="molecule type" value="Genomic_DNA"/>
</dbReference>
<evidence type="ECO:0000256" key="5">
    <source>
        <dbReference type="ARBA" id="ARBA00023242"/>
    </source>
</evidence>
<dbReference type="PANTHER" id="PTHR16223">
    <property type="entry name" value="TRANSCRIPTION FACTOR BHLH83-RELATED"/>
    <property type="match status" value="1"/>
</dbReference>
<keyword evidence="4" id="KW-0804">Transcription</keyword>
<dbReference type="Pfam" id="PF00010">
    <property type="entry name" value="HLH"/>
    <property type="match status" value="1"/>
</dbReference>
<feature type="domain" description="BHLH" evidence="6">
    <location>
        <begin position="482"/>
        <end position="532"/>
    </location>
</feature>
<keyword evidence="2" id="KW-0805">Transcription regulation</keyword>
<name>A0AAN9FHK2_CLITE</name>
<dbReference type="GO" id="GO:0000981">
    <property type="term" value="F:DNA-binding transcription factor activity, RNA polymerase II-specific"/>
    <property type="evidence" value="ECO:0007669"/>
    <property type="project" value="TreeGrafter"/>
</dbReference>
<dbReference type="InterPro" id="IPR011598">
    <property type="entry name" value="bHLH_dom"/>
</dbReference>
<dbReference type="FunFam" id="4.10.280.10:FF:000021">
    <property type="entry name" value="Transcription factor bHLH130 family"/>
    <property type="match status" value="1"/>
</dbReference>
<accession>A0AAN9FHK2</accession>
<dbReference type="Gene3D" id="4.10.280.10">
    <property type="entry name" value="Helix-loop-helix DNA-binding domain"/>
    <property type="match status" value="1"/>
</dbReference>
<evidence type="ECO:0000259" key="6">
    <source>
        <dbReference type="PROSITE" id="PS50888"/>
    </source>
</evidence>
<evidence type="ECO:0000256" key="3">
    <source>
        <dbReference type="ARBA" id="ARBA00023125"/>
    </source>
</evidence>
<evidence type="ECO:0000313" key="8">
    <source>
        <dbReference type="Proteomes" id="UP001359559"/>
    </source>
</evidence>
<dbReference type="PROSITE" id="PS50888">
    <property type="entry name" value="BHLH"/>
    <property type="match status" value="1"/>
</dbReference>
<dbReference type="GO" id="GO:0046983">
    <property type="term" value="F:protein dimerization activity"/>
    <property type="evidence" value="ECO:0007669"/>
    <property type="project" value="InterPro"/>
</dbReference>
<dbReference type="InterPro" id="IPR036638">
    <property type="entry name" value="HLH_DNA-bd_sf"/>
</dbReference>
<keyword evidence="3" id="KW-0238">DNA-binding</keyword>
<dbReference type="GO" id="GO:0000978">
    <property type="term" value="F:RNA polymerase II cis-regulatory region sequence-specific DNA binding"/>
    <property type="evidence" value="ECO:0007669"/>
    <property type="project" value="TreeGrafter"/>
</dbReference>
<dbReference type="GO" id="GO:0005634">
    <property type="term" value="C:nucleus"/>
    <property type="evidence" value="ECO:0007669"/>
    <property type="project" value="UniProtKB-SubCell"/>
</dbReference>
<keyword evidence="8" id="KW-1185">Reference proteome</keyword>
<dbReference type="AlphaFoldDB" id="A0AAN9FHK2"/>
<dbReference type="InterPro" id="IPR045843">
    <property type="entry name" value="IND-like"/>
</dbReference>
<reference evidence="7 8" key="1">
    <citation type="submission" date="2024-01" db="EMBL/GenBank/DDBJ databases">
        <title>The genomes of 5 underutilized Papilionoideae crops provide insights into root nodulation and disease resistance.</title>
        <authorList>
            <person name="Yuan L."/>
        </authorList>
    </citation>
    <scope>NUCLEOTIDE SEQUENCE [LARGE SCALE GENOMIC DNA]</scope>
    <source>
        <strain evidence="7">LY-2023</strain>
        <tissue evidence="7">Leaf</tissue>
    </source>
</reference>
<proteinExistence type="predicted"/>
<dbReference type="SUPFAM" id="SSF47459">
    <property type="entry name" value="HLH, helix-loop-helix DNA-binding domain"/>
    <property type="match status" value="1"/>
</dbReference>
<dbReference type="SMART" id="SM00353">
    <property type="entry name" value="HLH"/>
    <property type="match status" value="1"/>
</dbReference>
<gene>
    <name evidence="7" type="ORF">RJT34_28374</name>
</gene>
<dbReference type="Proteomes" id="UP001359559">
    <property type="component" value="Unassembled WGS sequence"/>
</dbReference>
<evidence type="ECO:0000256" key="1">
    <source>
        <dbReference type="ARBA" id="ARBA00004123"/>
    </source>
</evidence>
<keyword evidence="5" id="KW-0539">Nucleus</keyword>
<protein>
    <recommendedName>
        <fullName evidence="6">BHLH domain-containing protein</fullName>
    </recommendedName>
</protein>
<evidence type="ECO:0000256" key="4">
    <source>
        <dbReference type="ARBA" id="ARBA00023163"/>
    </source>
</evidence>
<comment type="caution">
    <text evidence="7">The sequence shown here is derived from an EMBL/GenBank/DDBJ whole genome shotgun (WGS) entry which is preliminary data.</text>
</comment>
<evidence type="ECO:0000256" key="2">
    <source>
        <dbReference type="ARBA" id="ARBA00023015"/>
    </source>
</evidence>